<evidence type="ECO:0000256" key="3">
    <source>
        <dbReference type="ARBA" id="ARBA00010846"/>
    </source>
</evidence>
<name>J3MGQ0_ORYBR</name>
<dbReference type="OMA" id="IKSRWIV"/>
<protein>
    <recommendedName>
        <fullName evidence="4">BTB domain-containing protein</fullName>
    </recommendedName>
</protein>
<evidence type="ECO:0000256" key="2">
    <source>
        <dbReference type="ARBA" id="ARBA00004906"/>
    </source>
</evidence>
<dbReference type="CDD" id="cd18280">
    <property type="entry name" value="BTB_POZ_BPM_plant"/>
    <property type="match status" value="1"/>
</dbReference>
<accession>J3MGQ0</accession>
<dbReference type="Gramene" id="OB06G31940.1">
    <property type="protein sequence ID" value="OB06G31940.1"/>
    <property type="gene ID" value="OB06G31940"/>
</dbReference>
<organism evidence="5">
    <name type="scientific">Oryza brachyantha</name>
    <name type="common">malo sina</name>
    <dbReference type="NCBI Taxonomy" id="4533"/>
    <lineage>
        <taxon>Eukaryota</taxon>
        <taxon>Viridiplantae</taxon>
        <taxon>Streptophyta</taxon>
        <taxon>Embryophyta</taxon>
        <taxon>Tracheophyta</taxon>
        <taxon>Spermatophyta</taxon>
        <taxon>Magnoliopsida</taxon>
        <taxon>Liliopsida</taxon>
        <taxon>Poales</taxon>
        <taxon>Poaceae</taxon>
        <taxon>BOP clade</taxon>
        <taxon>Oryzoideae</taxon>
        <taxon>Oryzeae</taxon>
        <taxon>Oryzinae</taxon>
        <taxon>Oryza</taxon>
    </lineage>
</organism>
<dbReference type="GO" id="GO:0016567">
    <property type="term" value="P:protein ubiquitination"/>
    <property type="evidence" value="ECO:0007669"/>
    <property type="project" value="InterPro"/>
</dbReference>
<dbReference type="eggNOG" id="KOG1987">
    <property type="taxonomic scope" value="Eukaryota"/>
</dbReference>
<dbReference type="EnsemblPlants" id="OB06G31940.1">
    <property type="protein sequence ID" value="OB06G31940.1"/>
    <property type="gene ID" value="OB06G31940"/>
</dbReference>
<dbReference type="PANTHER" id="PTHR26379">
    <property type="entry name" value="BTB/POZ AND MATH DOMAIN-CONTAINING PROTEIN 1"/>
    <property type="match status" value="1"/>
</dbReference>
<evidence type="ECO:0000313" key="5">
    <source>
        <dbReference type="EnsemblPlants" id="OB06G31940.1"/>
    </source>
</evidence>
<dbReference type="Proteomes" id="UP000006038">
    <property type="component" value="Chromosome 6"/>
</dbReference>
<dbReference type="GO" id="GO:0071472">
    <property type="term" value="P:cellular response to salt stress"/>
    <property type="evidence" value="ECO:0007669"/>
    <property type="project" value="UniProtKB-ARBA"/>
</dbReference>
<dbReference type="InterPro" id="IPR011333">
    <property type="entry name" value="SKP1/BTB/POZ_sf"/>
</dbReference>
<dbReference type="Gene3D" id="2.60.210.10">
    <property type="entry name" value="Apoptosis, Tumor Necrosis Factor Receptor Associated Protein 2, Chain A"/>
    <property type="match status" value="1"/>
</dbReference>
<dbReference type="SUPFAM" id="SSF49599">
    <property type="entry name" value="TRAF domain-like"/>
    <property type="match status" value="1"/>
</dbReference>
<dbReference type="Pfam" id="PF00651">
    <property type="entry name" value="BTB"/>
    <property type="match status" value="1"/>
</dbReference>
<comment type="function">
    <text evidence="1">May act as a substrate-specific adapter of an E3 ubiquitin-protein ligase complex (CUL3-RBX1-BTB) which mediates the ubiquitination and subsequent proteasomal degradation of target proteins.</text>
</comment>
<dbReference type="AlphaFoldDB" id="J3MGQ0"/>
<dbReference type="InterPro" id="IPR008974">
    <property type="entry name" value="TRAF-like"/>
</dbReference>
<dbReference type="InterPro" id="IPR002083">
    <property type="entry name" value="MATH/TRAF_dom"/>
</dbReference>
<dbReference type="InterPro" id="IPR045005">
    <property type="entry name" value="BPM1-6"/>
</dbReference>
<evidence type="ECO:0000256" key="1">
    <source>
        <dbReference type="ARBA" id="ARBA00002668"/>
    </source>
</evidence>
<dbReference type="CDD" id="cd00121">
    <property type="entry name" value="MATH"/>
    <property type="match status" value="1"/>
</dbReference>
<reference evidence="5" key="1">
    <citation type="journal article" date="2013" name="Nat. Commun.">
        <title>Whole-genome sequencing of Oryza brachyantha reveals mechanisms underlying Oryza genome evolution.</title>
        <authorList>
            <person name="Chen J."/>
            <person name="Huang Q."/>
            <person name="Gao D."/>
            <person name="Wang J."/>
            <person name="Lang Y."/>
            <person name="Liu T."/>
            <person name="Li B."/>
            <person name="Bai Z."/>
            <person name="Luis Goicoechea J."/>
            <person name="Liang C."/>
            <person name="Chen C."/>
            <person name="Zhang W."/>
            <person name="Sun S."/>
            <person name="Liao Y."/>
            <person name="Zhang X."/>
            <person name="Yang L."/>
            <person name="Song C."/>
            <person name="Wang M."/>
            <person name="Shi J."/>
            <person name="Liu G."/>
            <person name="Liu J."/>
            <person name="Zhou H."/>
            <person name="Zhou W."/>
            <person name="Yu Q."/>
            <person name="An N."/>
            <person name="Chen Y."/>
            <person name="Cai Q."/>
            <person name="Wang B."/>
            <person name="Liu B."/>
            <person name="Min J."/>
            <person name="Huang Y."/>
            <person name="Wu H."/>
            <person name="Li Z."/>
            <person name="Zhang Y."/>
            <person name="Yin Y."/>
            <person name="Song W."/>
            <person name="Jiang J."/>
            <person name="Jackson S.A."/>
            <person name="Wing R.A."/>
            <person name="Wang J."/>
            <person name="Chen M."/>
        </authorList>
    </citation>
    <scope>NUCLEOTIDE SEQUENCE [LARGE SCALE GENOMIC DNA]</scope>
    <source>
        <strain evidence="5">cv. IRGC 101232</strain>
    </source>
</reference>
<evidence type="ECO:0000313" key="6">
    <source>
        <dbReference type="Proteomes" id="UP000006038"/>
    </source>
</evidence>
<dbReference type="Pfam" id="PF24570">
    <property type="entry name" value="BACK_BPM_SPOP"/>
    <property type="match status" value="1"/>
</dbReference>
<feature type="domain" description="BTB" evidence="4">
    <location>
        <begin position="173"/>
        <end position="240"/>
    </location>
</feature>
<dbReference type="InterPro" id="IPR000210">
    <property type="entry name" value="BTB/POZ_dom"/>
</dbReference>
<reference evidence="5" key="2">
    <citation type="submission" date="2013-04" db="UniProtKB">
        <authorList>
            <consortium name="EnsemblPlants"/>
        </authorList>
    </citation>
    <scope>IDENTIFICATION</scope>
</reference>
<dbReference type="FunFam" id="3.30.710.10:FF:000136">
    <property type="entry name" value="BTB-POZ and math domain 1"/>
    <property type="match status" value="1"/>
</dbReference>
<dbReference type="SMART" id="SM00225">
    <property type="entry name" value="BTB"/>
    <property type="match status" value="1"/>
</dbReference>
<proteinExistence type="inferred from homology"/>
<dbReference type="HOGENOM" id="CLU_004253_2_0_1"/>
<dbReference type="Gene3D" id="1.25.40.420">
    <property type="match status" value="1"/>
</dbReference>
<dbReference type="PANTHER" id="PTHR26379:SF489">
    <property type="entry name" value="BTB DOMAIN-CONTAINING PROTEIN"/>
    <property type="match status" value="1"/>
</dbReference>
<comment type="similarity">
    <text evidence="3">Belongs to the Tdpoz family.</text>
</comment>
<dbReference type="SUPFAM" id="SSF54695">
    <property type="entry name" value="POZ domain"/>
    <property type="match status" value="1"/>
</dbReference>
<dbReference type="InterPro" id="IPR056423">
    <property type="entry name" value="BACK_BPM_SPOP"/>
</dbReference>
<dbReference type="Gene3D" id="3.30.710.10">
    <property type="entry name" value="Potassium Channel Kv1.1, Chain A"/>
    <property type="match status" value="1"/>
</dbReference>
<keyword evidence="6" id="KW-1185">Reference proteome</keyword>
<dbReference type="PROSITE" id="PS50097">
    <property type="entry name" value="BTB"/>
    <property type="match status" value="1"/>
</dbReference>
<dbReference type="Pfam" id="PF22486">
    <property type="entry name" value="MATH_2"/>
    <property type="match status" value="1"/>
</dbReference>
<comment type="pathway">
    <text evidence="2">Protein modification; protein ubiquitination.</text>
</comment>
<sequence length="351" mass="38036">MQNGCVAIAETGSEVRLLKIDGYSLAAIDKDACIKSRWAVEGYDWEVHFFPSAMSTTRTGSPCVQLQLIFFGEPRTCSVKASLRCQLVDPSWKLKPYQEKVVSEAFSRPGQHSAALVLCSRNDLSSLGYLKGDCLTVQCTITVLRELPEPVAATAHGELRHHFGELLQEETGTDVTFDVSGESFAAHKLVLAARSPVFMAEFFGSMKEAAAGRVKIDDMEPAAFKAMLHFIYTDAIPELDTSTTTTTATAPTTTMAMHLLAGADRYGLDRLRLICESKLAGCIGVDTVSTTLALAEQHGCLHLKTKCVEFIAAGSPEDLDAVLATEGYKHLERSCPSALTELLKAAHGKKN</sequence>
<evidence type="ECO:0000259" key="4">
    <source>
        <dbReference type="PROSITE" id="PS50097"/>
    </source>
</evidence>